<organism evidence="2 3">
    <name type="scientific">Dictyocaulus viviparus</name>
    <name type="common">Bovine lungworm</name>
    <dbReference type="NCBI Taxonomy" id="29172"/>
    <lineage>
        <taxon>Eukaryota</taxon>
        <taxon>Metazoa</taxon>
        <taxon>Ecdysozoa</taxon>
        <taxon>Nematoda</taxon>
        <taxon>Chromadorea</taxon>
        <taxon>Rhabditida</taxon>
        <taxon>Rhabditina</taxon>
        <taxon>Rhabditomorpha</taxon>
        <taxon>Strongyloidea</taxon>
        <taxon>Metastrongylidae</taxon>
        <taxon>Dictyocaulus</taxon>
    </lineage>
</organism>
<protein>
    <submittedName>
        <fullName evidence="2">Uncharacterized protein</fullName>
    </submittedName>
</protein>
<keyword evidence="3" id="KW-1185">Reference proteome</keyword>
<reference evidence="2 3" key="1">
    <citation type="submission" date="2013-11" db="EMBL/GenBank/DDBJ databases">
        <title>Draft genome of the bovine lungworm Dictyocaulus viviparus.</title>
        <authorList>
            <person name="Mitreva M."/>
        </authorList>
    </citation>
    <scope>NUCLEOTIDE SEQUENCE [LARGE SCALE GENOMIC DNA]</scope>
    <source>
        <strain evidence="2 3">HannoverDv2000</strain>
    </source>
</reference>
<proteinExistence type="predicted"/>
<evidence type="ECO:0000256" key="1">
    <source>
        <dbReference type="SAM" id="MobiDB-lite"/>
    </source>
</evidence>
<evidence type="ECO:0000313" key="3">
    <source>
        <dbReference type="Proteomes" id="UP000053766"/>
    </source>
</evidence>
<feature type="region of interest" description="Disordered" evidence="1">
    <location>
        <begin position="75"/>
        <end position="106"/>
    </location>
</feature>
<name>A0A0D8XDJ7_DICVI</name>
<dbReference type="AlphaFoldDB" id="A0A0D8XDJ7"/>
<reference evidence="3" key="2">
    <citation type="journal article" date="2016" name="Sci. Rep.">
        <title>Dictyocaulus viviparus genome, variome and transcriptome elucidate lungworm biology and support future intervention.</title>
        <authorList>
            <person name="McNulty S.N."/>
            <person name="Strube C."/>
            <person name="Rosa B.A."/>
            <person name="Martin J.C."/>
            <person name="Tyagi R."/>
            <person name="Choi Y.J."/>
            <person name="Wang Q."/>
            <person name="Hallsworth Pepin K."/>
            <person name="Zhang X."/>
            <person name="Ozersky P."/>
            <person name="Wilson R.K."/>
            <person name="Sternberg P.W."/>
            <person name="Gasser R.B."/>
            <person name="Mitreva M."/>
        </authorList>
    </citation>
    <scope>NUCLEOTIDE SEQUENCE [LARGE SCALE GENOMIC DNA]</scope>
    <source>
        <strain evidence="3">HannoverDv2000</strain>
    </source>
</reference>
<accession>A0A0D8XDJ7</accession>
<dbReference type="Proteomes" id="UP000053766">
    <property type="component" value="Unassembled WGS sequence"/>
</dbReference>
<feature type="compositionally biased region" description="Polar residues" evidence="1">
    <location>
        <begin position="83"/>
        <end position="102"/>
    </location>
</feature>
<gene>
    <name evidence="2" type="ORF">DICVIV_13529</name>
</gene>
<dbReference type="OrthoDB" id="5831187at2759"/>
<sequence>MEIRDTLCDLGRMEIPRPQFYGMQFVATRGKQGFYKTIRDNGSKYGIQVKAQRSRRPVLSNDLFLRPLNMEEKIAEDRHSTSRTKPNNTDLNQYTQHVNNSDSRNKSICMELEPDYPDDYIPPHTYSNKNSKSHKTSIF</sequence>
<dbReference type="EMBL" id="KN717155">
    <property type="protein sequence ID" value="KJH40516.1"/>
    <property type="molecule type" value="Genomic_DNA"/>
</dbReference>
<evidence type="ECO:0000313" key="2">
    <source>
        <dbReference type="EMBL" id="KJH40516.1"/>
    </source>
</evidence>